<dbReference type="EMBL" id="LC168164">
    <property type="protein sequence ID" value="BAV39296.1"/>
    <property type="molecule type" value="Genomic_DNA"/>
</dbReference>
<reference evidence="1 2" key="1">
    <citation type="submission" date="2016-07" db="EMBL/GenBank/DDBJ databases">
        <title>Characterization of three bacteriophages infecting bacteria isolated from shrimp culture pond water.</title>
        <authorList>
            <person name="Khoa H.V."/>
        </authorList>
    </citation>
    <scope>NUCLEOTIDE SEQUENCE [LARGE SCALE GENOMIC DNA]</scope>
</reference>
<gene>
    <name evidence="1" type="ORF">BPT24_170</name>
</gene>
<sequence>MKVTVYKGGELHKVNESIENVELLQQKLVKEGWTQNENEFTLGENKMVFESVDEKAPKYDMKEVQSKFGKKLTTLLGDVSYQVGQKKPSTTELYSTKIINSFKEKRNSKNNPRIKKEYTKFIEYLMDLHEEWFGTYLGVRKNVSEGLDVNSLEAGTTLIYENEGITTYFHIKELGNLRAVGNILNENGMTVLKNVEVPYTILEKYSEKYSLTESLDSKYSDTLLPKIKVGNKISLGGGGDNKMKVTNINTMKKRLEGEFIDSNDKVRSNITIPFSYFANPHYNKNYKIVESEDFVDVYFVKENNTLKVGEEVFEFDTMGSINVRGVEMQLTENVEDLLECMNDVFAESFRFGNVESMDDMKLYSRGLNHGLRRDRESIRIIEDNKNATSFLAEWLVLDTRDEVLQFPKILPHLKVIEGMLTKANDKTSLGKMKVLLEEVFLQPIDEQDFMNVVDKYSNLNL</sequence>
<name>A0A1B4XWV2_9CAUD</name>
<dbReference type="Proteomes" id="UP000224877">
    <property type="component" value="Segment"/>
</dbReference>
<accession>A0A1B4XWV2</accession>
<evidence type="ECO:0000313" key="1">
    <source>
        <dbReference type="EMBL" id="BAV39296.1"/>
    </source>
</evidence>
<evidence type="ECO:0000313" key="2">
    <source>
        <dbReference type="Proteomes" id="UP000224877"/>
    </source>
</evidence>
<proteinExistence type="predicted"/>
<organism evidence="1 2">
    <name type="scientific">Tenacibaculum phage pT24</name>
    <dbReference type="NCBI Taxonomy" id="1880590"/>
    <lineage>
        <taxon>Viruses</taxon>
        <taxon>Duplodnaviria</taxon>
        <taxon>Heunggongvirae</taxon>
        <taxon>Uroviricota</taxon>
        <taxon>Caudoviricetes</taxon>
        <taxon>Kungbxnavirus</taxon>
        <taxon>Kungbxnavirus pT24</taxon>
    </lineage>
</organism>
<protein>
    <submittedName>
        <fullName evidence="1">Uncharacterized protein</fullName>
    </submittedName>
</protein>
<keyword evidence="2" id="KW-1185">Reference proteome</keyword>